<dbReference type="SUPFAM" id="SSF53850">
    <property type="entry name" value="Periplasmic binding protein-like II"/>
    <property type="match status" value="1"/>
</dbReference>
<dbReference type="PROSITE" id="PS50931">
    <property type="entry name" value="HTH_LYSR"/>
    <property type="match status" value="1"/>
</dbReference>
<keyword evidence="2" id="KW-0805">Transcription regulation</keyword>
<dbReference type="AlphaFoldDB" id="A0A1C5IJT5"/>
<organism evidence="6 7">
    <name type="scientific">Micromonospora siamensis</name>
    <dbReference type="NCBI Taxonomy" id="299152"/>
    <lineage>
        <taxon>Bacteria</taxon>
        <taxon>Bacillati</taxon>
        <taxon>Actinomycetota</taxon>
        <taxon>Actinomycetes</taxon>
        <taxon>Micromonosporales</taxon>
        <taxon>Micromonosporaceae</taxon>
        <taxon>Micromonospora</taxon>
    </lineage>
</organism>
<dbReference type="FunFam" id="1.10.10.10:FF:000001">
    <property type="entry name" value="LysR family transcriptional regulator"/>
    <property type="match status" value="1"/>
</dbReference>
<comment type="similarity">
    <text evidence="1">Belongs to the LysR transcriptional regulatory family.</text>
</comment>
<dbReference type="Pfam" id="PF00126">
    <property type="entry name" value="HTH_1"/>
    <property type="match status" value="1"/>
</dbReference>
<evidence type="ECO:0000259" key="5">
    <source>
        <dbReference type="PROSITE" id="PS50931"/>
    </source>
</evidence>
<evidence type="ECO:0000256" key="1">
    <source>
        <dbReference type="ARBA" id="ARBA00009437"/>
    </source>
</evidence>
<protein>
    <submittedName>
        <fullName evidence="6">DNA-binding transcriptional regulator, LysR family</fullName>
    </submittedName>
</protein>
<dbReference type="SUPFAM" id="SSF46785">
    <property type="entry name" value="Winged helix' DNA-binding domain"/>
    <property type="match status" value="1"/>
</dbReference>
<dbReference type="RefSeq" id="WP_088971503.1">
    <property type="nucleotide sequence ID" value="NZ_JBHLYF010000043.1"/>
</dbReference>
<dbReference type="Gene3D" id="1.10.10.10">
    <property type="entry name" value="Winged helix-like DNA-binding domain superfamily/Winged helix DNA-binding domain"/>
    <property type="match status" value="1"/>
</dbReference>
<dbReference type="InterPro" id="IPR036388">
    <property type="entry name" value="WH-like_DNA-bd_sf"/>
</dbReference>
<reference evidence="6 7" key="1">
    <citation type="submission" date="2016-06" db="EMBL/GenBank/DDBJ databases">
        <authorList>
            <person name="Kjaerup R.B."/>
            <person name="Dalgaard T.S."/>
            <person name="Juul-Madsen H.R."/>
        </authorList>
    </citation>
    <scope>NUCLEOTIDE SEQUENCE [LARGE SCALE GENOMIC DNA]</scope>
    <source>
        <strain evidence="6 7">DSM 45097</strain>
    </source>
</reference>
<feature type="domain" description="HTH lysR-type" evidence="5">
    <location>
        <begin position="1"/>
        <end position="60"/>
    </location>
</feature>
<name>A0A1C5IJT5_9ACTN</name>
<evidence type="ECO:0000256" key="2">
    <source>
        <dbReference type="ARBA" id="ARBA00023015"/>
    </source>
</evidence>
<dbReference type="Proteomes" id="UP000198210">
    <property type="component" value="Chromosome I"/>
</dbReference>
<proteinExistence type="inferred from homology"/>
<dbReference type="InterPro" id="IPR036390">
    <property type="entry name" value="WH_DNA-bd_sf"/>
</dbReference>
<dbReference type="GO" id="GO:0032993">
    <property type="term" value="C:protein-DNA complex"/>
    <property type="evidence" value="ECO:0007669"/>
    <property type="project" value="TreeGrafter"/>
</dbReference>
<dbReference type="InterPro" id="IPR005119">
    <property type="entry name" value="LysR_subst-bd"/>
</dbReference>
<evidence type="ECO:0000256" key="4">
    <source>
        <dbReference type="ARBA" id="ARBA00023163"/>
    </source>
</evidence>
<dbReference type="PANTHER" id="PTHR30346:SF0">
    <property type="entry name" value="HCA OPERON TRANSCRIPTIONAL ACTIVATOR HCAR"/>
    <property type="match status" value="1"/>
</dbReference>
<gene>
    <name evidence="6" type="ORF">GA0074704_3514</name>
</gene>
<dbReference type="GO" id="GO:0003700">
    <property type="term" value="F:DNA-binding transcription factor activity"/>
    <property type="evidence" value="ECO:0007669"/>
    <property type="project" value="InterPro"/>
</dbReference>
<keyword evidence="4" id="KW-0804">Transcription</keyword>
<evidence type="ECO:0000313" key="6">
    <source>
        <dbReference type="EMBL" id="SCG58525.1"/>
    </source>
</evidence>
<evidence type="ECO:0000256" key="3">
    <source>
        <dbReference type="ARBA" id="ARBA00023125"/>
    </source>
</evidence>
<dbReference type="Gene3D" id="3.40.190.10">
    <property type="entry name" value="Periplasmic binding protein-like II"/>
    <property type="match status" value="2"/>
</dbReference>
<accession>A0A1C5IJT5</accession>
<dbReference type="InterPro" id="IPR000847">
    <property type="entry name" value="LysR_HTH_N"/>
</dbReference>
<sequence length="294" mass="31560">MDVHLRELRYFVAVAEELHFSRAAERLFVSQPALSKQVRALERQLGLALFDRRARTVALTPAGAELLPRARDLLAGWDAAVRAARGAGAAVSLTVGLQTAVGRDLQRSVLQSFRERGWRITLRLSGWDDPTAGLATGATDVAFLWLPVASGDLAVRVLARERRWVATAAAHPMAARPEVDFADLRDEPFVALPGTAGPLRDFWLAVPQRAGREPVVGVEAVAADEALEAVAAGLGVVLLAEGNARLYPRPDVAYRPVRGLPPAELALAWRADDHRPEVAEFVAAFPAADPATGG</sequence>
<dbReference type="EMBL" id="LT607751">
    <property type="protein sequence ID" value="SCG58525.1"/>
    <property type="molecule type" value="Genomic_DNA"/>
</dbReference>
<dbReference type="PANTHER" id="PTHR30346">
    <property type="entry name" value="TRANSCRIPTIONAL DUAL REGULATOR HCAR-RELATED"/>
    <property type="match status" value="1"/>
</dbReference>
<dbReference type="GO" id="GO:0003677">
    <property type="term" value="F:DNA binding"/>
    <property type="evidence" value="ECO:0007669"/>
    <property type="project" value="UniProtKB-KW"/>
</dbReference>
<dbReference type="Pfam" id="PF03466">
    <property type="entry name" value="LysR_substrate"/>
    <property type="match status" value="1"/>
</dbReference>
<dbReference type="CDD" id="cd08414">
    <property type="entry name" value="PBP2_LTTR_aromatics_like"/>
    <property type="match status" value="1"/>
</dbReference>
<keyword evidence="3 6" id="KW-0238">DNA-binding</keyword>
<evidence type="ECO:0000313" key="7">
    <source>
        <dbReference type="Proteomes" id="UP000198210"/>
    </source>
</evidence>
<dbReference type="PRINTS" id="PR00039">
    <property type="entry name" value="HTHLYSR"/>
</dbReference>
<keyword evidence="7" id="KW-1185">Reference proteome</keyword>